<sequence>MFAEFHKMWELIQNLGLSVKQCGNYCKNQILKKIITK</sequence>
<evidence type="ECO:0000313" key="2">
    <source>
        <dbReference type="Proteomes" id="UP000056502"/>
    </source>
</evidence>
<organism evidence="1">
    <name type="scientific">Leptospira interrogans serovar Hardjo str. Norma</name>
    <dbReference type="NCBI Taxonomy" id="1279460"/>
    <lineage>
        <taxon>Bacteria</taxon>
        <taxon>Pseudomonadati</taxon>
        <taxon>Spirochaetota</taxon>
        <taxon>Spirochaetia</taxon>
        <taxon>Leptospirales</taxon>
        <taxon>Leptospiraceae</taxon>
        <taxon>Leptospira</taxon>
    </lineage>
</organism>
<name>A0A0M5L7K0_LEPIR</name>
<reference evidence="1 2" key="1">
    <citation type="journal article" date="2015" name="Genome Announc.">
        <title>Whole-Genome Sequence of Leptospira interrogans Serovar Hardjo Subtype Hardjoprajitno Strain Norma, Isolated from Cattle in a Leptospirosis Outbreak in Brazil.</title>
        <authorList>
            <person name="Cosate M.R."/>
            <person name="Soares S.C."/>
            <person name="Mendes T.A."/>
            <person name="Raittz R.T."/>
            <person name="Moreira E.C."/>
            <person name="Leite R."/>
            <person name="Fernandes G.R."/>
            <person name="Haddad J.P."/>
            <person name="Ortega J.M."/>
        </authorList>
    </citation>
    <scope>NUCLEOTIDE SEQUENCE [LARGE SCALE GENOMIC DNA]</scope>
    <source>
        <strain evidence="1 2">Norma</strain>
    </source>
</reference>
<evidence type="ECO:0000313" key="1">
    <source>
        <dbReference type="EMBL" id="ALE38773.1"/>
    </source>
</evidence>
<dbReference type="EMBL" id="CP012603">
    <property type="protein sequence ID" value="ALE38773.1"/>
    <property type="molecule type" value="Genomic_DNA"/>
</dbReference>
<dbReference type="AlphaFoldDB" id="A0A0M5L7K0"/>
<gene>
    <name evidence="1" type="ORF">G436_1579</name>
</gene>
<protein>
    <submittedName>
        <fullName evidence="1">Uncharacterized protein</fullName>
    </submittedName>
</protein>
<proteinExistence type="predicted"/>
<dbReference type="Proteomes" id="UP000056502">
    <property type="component" value="Chromosome I"/>
</dbReference>
<accession>A0A0M5L7K0</accession>
<dbReference type="PATRIC" id="fig|1279460.3.peg.1594"/>